<dbReference type="PANTHER" id="PTHR23072">
    <property type="entry name" value="PHOSPHATIDYLINOSITOL GLYCAN-RELATED"/>
    <property type="match status" value="1"/>
</dbReference>
<evidence type="ECO:0000256" key="13">
    <source>
        <dbReference type="RuleBase" id="RU367106"/>
    </source>
</evidence>
<evidence type="ECO:0000256" key="14">
    <source>
        <dbReference type="SAM" id="MobiDB-lite"/>
    </source>
</evidence>
<keyword evidence="5 13" id="KW-0337">GPI-anchor biosynthesis</keyword>
<feature type="compositionally biased region" description="Basic and acidic residues" evidence="14">
    <location>
        <begin position="60"/>
        <end position="77"/>
    </location>
</feature>
<keyword evidence="8 13" id="KW-0256">Endoplasmic reticulum</keyword>
<evidence type="ECO:0000256" key="6">
    <source>
        <dbReference type="ARBA" id="ARBA00022679"/>
    </source>
</evidence>
<evidence type="ECO:0000259" key="16">
    <source>
        <dbReference type="Pfam" id="PF19316"/>
    </source>
</evidence>
<evidence type="ECO:0000313" key="18">
    <source>
        <dbReference type="Proteomes" id="UP000016922"/>
    </source>
</evidence>
<evidence type="ECO:0000256" key="3">
    <source>
        <dbReference type="ARBA" id="ARBA00005315"/>
    </source>
</evidence>
<dbReference type="HOGENOM" id="CLU_004770_0_0_1"/>
<dbReference type="OrthoDB" id="272139at2759"/>
<evidence type="ECO:0000256" key="10">
    <source>
        <dbReference type="ARBA" id="ARBA00023136"/>
    </source>
</evidence>
<feature type="region of interest" description="Disordered" evidence="14">
    <location>
        <begin position="40"/>
        <end position="103"/>
    </location>
</feature>
<evidence type="ECO:0000256" key="4">
    <source>
        <dbReference type="ARBA" id="ARBA00020830"/>
    </source>
</evidence>
<name>S3D6I0_GLAL2</name>
<dbReference type="PANTHER" id="PTHR23072:SF0">
    <property type="entry name" value="GPI ETHANOLAMINE PHOSPHATE TRANSFERASE 2"/>
    <property type="match status" value="1"/>
</dbReference>
<evidence type="ECO:0000259" key="15">
    <source>
        <dbReference type="Pfam" id="PF10338"/>
    </source>
</evidence>
<dbReference type="RefSeq" id="XP_008079254.1">
    <property type="nucleotide sequence ID" value="XM_008081063.1"/>
</dbReference>
<dbReference type="OMA" id="SWNQTGQ"/>
<dbReference type="FunFam" id="3.40.720.10:FF:000045">
    <property type="entry name" value="GPI ethanolamine phosphate transferase 2"/>
    <property type="match status" value="1"/>
</dbReference>
<dbReference type="eggNOG" id="KOG2125">
    <property type="taxonomic scope" value="Eukaryota"/>
</dbReference>
<comment type="similarity">
    <text evidence="3 13">Belongs to the PIGG/PIGN/PIGO family. PIGG subfamily.</text>
</comment>
<dbReference type="KEGG" id="glz:GLAREA_07115"/>
<comment type="pathway">
    <text evidence="2 13">Glycolipid biosynthesis; glycosylphosphatidylinositol-anchor biosynthesis.</text>
</comment>
<evidence type="ECO:0000256" key="5">
    <source>
        <dbReference type="ARBA" id="ARBA00022502"/>
    </source>
</evidence>
<dbReference type="InterPro" id="IPR037674">
    <property type="entry name" value="PIG-G_N"/>
</dbReference>
<dbReference type="GO" id="GO:0051267">
    <property type="term" value="F:CP2 mannose-ethanolamine phosphotransferase activity"/>
    <property type="evidence" value="ECO:0007669"/>
    <property type="project" value="TreeGrafter"/>
</dbReference>
<proteinExistence type="inferred from homology"/>
<gene>
    <name evidence="17" type="ORF">GLAREA_07115</name>
</gene>
<evidence type="ECO:0000256" key="8">
    <source>
        <dbReference type="ARBA" id="ARBA00022824"/>
    </source>
</evidence>
<keyword evidence="18" id="KW-1185">Reference proteome</keyword>
<feature type="compositionally biased region" description="Polar residues" evidence="14">
    <location>
        <begin position="83"/>
        <end position="92"/>
    </location>
</feature>
<keyword evidence="7 13" id="KW-0812">Transmembrane</keyword>
<dbReference type="InterPro" id="IPR002591">
    <property type="entry name" value="Phosphodiest/P_Trfase"/>
</dbReference>
<feature type="transmembrane region" description="Helical" evidence="13">
    <location>
        <begin position="867"/>
        <end position="887"/>
    </location>
</feature>
<dbReference type="Pfam" id="PF10338">
    <property type="entry name" value="YBL028C_N"/>
    <property type="match status" value="1"/>
</dbReference>
<feature type="transmembrane region" description="Helical" evidence="13">
    <location>
        <begin position="721"/>
        <end position="740"/>
    </location>
</feature>
<dbReference type="GO" id="GO:0006506">
    <property type="term" value="P:GPI anchor biosynthetic process"/>
    <property type="evidence" value="ECO:0007669"/>
    <property type="project" value="UniProtKB-UniPathway"/>
</dbReference>
<dbReference type="Pfam" id="PF01663">
    <property type="entry name" value="Phosphodiest"/>
    <property type="match status" value="1"/>
</dbReference>
<feature type="domain" description="DUF2423" evidence="15">
    <location>
        <begin position="1"/>
        <end position="44"/>
    </location>
</feature>
<dbReference type="InterPro" id="IPR019434">
    <property type="entry name" value="DUF2423"/>
</dbReference>
<evidence type="ECO:0000256" key="2">
    <source>
        <dbReference type="ARBA" id="ARBA00004687"/>
    </source>
</evidence>
<accession>S3D6I0</accession>
<comment type="caution">
    <text evidence="13">Lacks conserved residue(s) required for the propagation of feature annotation.</text>
</comment>
<dbReference type="Pfam" id="PF19316">
    <property type="entry name" value="PIGO_PIGG"/>
    <property type="match status" value="1"/>
</dbReference>
<organism evidence="17 18">
    <name type="scientific">Glarea lozoyensis (strain ATCC 20868 / MF5171)</name>
    <dbReference type="NCBI Taxonomy" id="1116229"/>
    <lineage>
        <taxon>Eukaryota</taxon>
        <taxon>Fungi</taxon>
        <taxon>Dikarya</taxon>
        <taxon>Ascomycota</taxon>
        <taxon>Pezizomycotina</taxon>
        <taxon>Leotiomycetes</taxon>
        <taxon>Helotiales</taxon>
        <taxon>Helotiaceae</taxon>
        <taxon>Glarea</taxon>
    </lineage>
</organism>
<evidence type="ECO:0000256" key="9">
    <source>
        <dbReference type="ARBA" id="ARBA00022989"/>
    </source>
</evidence>
<dbReference type="EMBL" id="KE145357">
    <property type="protein sequence ID" value="EPE34102.1"/>
    <property type="molecule type" value="Genomic_DNA"/>
</dbReference>
<dbReference type="GeneID" id="19466168"/>
<keyword evidence="9 13" id="KW-1133">Transmembrane helix</keyword>
<feature type="domain" description="GPI ethanolamine phosphate transferase 2 C-terminal" evidence="16">
    <location>
        <begin position="514"/>
        <end position="934"/>
    </location>
</feature>
<feature type="transmembrane region" description="Helical" evidence="13">
    <location>
        <begin position="907"/>
        <end position="932"/>
    </location>
</feature>
<dbReference type="Gene3D" id="3.40.720.10">
    <property type="entry name" value="Alkaline Phosphatase, subunit A"/>
    <property type="match status" value="2"/>
</dbReference>
<comment type="subcellular location">
    <subcellularLocation>
        <location evidence="1 13">Endoplasmic reticulum membrane</location>
        <topology evidence="1 13">Multi-pass membrane protein</topology>
    </subcellularLocation>
</comment>
<dbReference type="STRING" id="1116229.S3D6I0"/>
<evidence type="ECO:0000313" key="17">
    <source>
        <dbReference type="EMBL" id="EPE34102.1"/>
    </source>
</evidence>
<keyword evidence="10 13" id="KW-0472">Membrane</keyword>
<comment type="function">
    <text evidence="12 13">Ethanolamine phosphate transferase involved in glycosylphosphatidylinositol-anchor biosynthesis. Transfers ethanolamine phosphate to the GPI second mannose.</text>
</comment>
<dbReference type="GO" id="GO:0005789">
    <property type="term" value="C:endoplasmic reticulum membrane"/>
    <property type="evidence" value="ECO:0007669"/>
    <property type="project" value="UniProtKB-SubCell"/>
</dbReference>
<keyword evidence="6 13" id="KW-0808">Transferase</keyword>
<dbReference type="CDD" id="cd16024">
    <property type="entry name" value="GPI_EPT_2"/>
    <property type="match status" value="1"/>
</dbReference>
<evidence type="ECO:0000256" key="7">
    <source>
        <dbReference type="ARBA" id="ARBA00022692"/>
    </source>
</evidence>
<dbReference type="SUPFAM" id="SSF53649">
    <property type="entry name" value="Alkaline phosphatase-like"/>
    <property type="match status" value="1"/>
</dbReference>
<protein>
    <recommendedName>
        <fullName evidence="4 13">GPI ethanolamine phosphate transferase 2</fullName>
    </recommendedName>
</protein>
<dbReference type="UniPathway" id="UPA00196"/>
<feature type="transmembrane region" description="Helical" evidence="13">
    <location>
        <begin position="643"/>
        <end position="660"/>
    </location>
</feature>
<dbReference type="InterPro" id="IPR039527">
    <property type="entry name" value="PIGG/GPI7"/>
</dbReference>
<evidence type="ECO:0000256" key="12">
    <source>
        <dbReference type="ARBA" id="ARBA00056729"/>
    </source>
</evidence>
<reference evidence="17 18" key="1">
    <citation type="journal article" date="2013" name="BMC Genomics">
        <title>Genomics-driven discovery of the pneumocandin biosynthetic gene cluster in the fungus Glarea lozoyensis.</title>
        <authorList>
            <person name="Chen L."/>
            <person name="Yue Q."/>
            <person name="Zhang X."/>
            <person name="Xiang M."/>
            <person name="Wang C."/>
            <person name="Li S."/>
            <person name="Che Y."/>
            <person name="Ortiz-Lopez F.J."/>
            <person name="Bills G.F."/>
            <person name="Liu X."/>
            <person name="An Z."/>
        </authorList>
    </citation>
    <scope>NUCLEOTIDE SEQUENCE [LARGE SCALE GENOMIC DNA]</scope>
    <source>
        <strain evidence="18">ATCC 20868 / MF5171</strain>
    </source>
</reference>
<sequence length="937" mass="103748">MAKGARATSRKANNVRLKKNVFGPVENARMERLSAKLLELAAQPTPKPAKEDDGMEVEDGDLKNKDADAADEKKDAEAMDVDQNTSKTSTIKNGRVQKRRHKSSRKAGFFPYKPFLSGLAQYETLEYGPPPVAPFDKVIFMVVDALRSDFVFSSLSGFQFTQSLIASGAAIPFTAYATSPTITMPRIKAITTGSTPSFLDVILNFAESDTSSTLAIQDTWLAQLKAKGNGKMVMYGDDTWLKLFPNFFDRADGTSSFFVADFTEVDINVTRHVPEELANSDWNTMVLHYLGLDHIGHKAGPRSPNMIPKQREMDGIVSQIYKAIETQRSLQSTLFVLCGDHGMNDAGNHGGSAPGETSPALVFMSPKLKTINSGREIPAPLKEDFRYYNFVEQSDIAPTLASLLGFPIPQNNLGTFIPEFLPFWKNNNDKIQILWRNAKQIQNVVTATFPSFESEGPSSNCHELGTDIERLACKWKIMSQTLPNPKDENRSTEKWFSSTSEWLKEAQELMSGTASNYDVSKLVTGQVITGAGLVLASISAAPTFARLPRTSLPFIGMTLVYGATMTASSFVEEEHHFWYWATSLWLALLWVKSRRKGVQTGFLQLSVIVLMIVSRITRRWNQTGQKWAGERDIAKSFFFEHRLVLWSFVAVTYLANLQVLTRLGFPRFPRWAAGTISAAIITAAVTFKLAFTHEDSPELLAGFAKQMADNGLGGALLVSRARIAFAAIGLAMLYTIISGFSQARPNRNMRAIHNLLTLFLITQSRATNIPLLLLFEIQFPILADLDLNIVETSTTTILFQHTSFFASGGSNAISSIDLSSAYNGVSGYNVVAVGILTFANNWTGPIFWTSATTLMLLRLKSKGVKDVLYQHLAILTLFVTAVLLFVMASCTLLRTHLFIWTVFSPKYLYSMAWSLGQHLGVNVVLGSGMYWLGSQYI</sequence>
<feature type="transmembrane region" description="Helical" evidence="13">
    <location>
        <begin position="672"/>
        <end position="691"/>
    </location>
</feature>
<dbReference type="AlphaFoldDB" id="S3D6I0"/>
<evidence type="ECO:0000256" key="1">
    <source>
        <dbReference type="ARBA" id="ARBA00004477"/>
    </source>
</evidence>
<keyword evidence="11" id="KW-0325">Glycoprotein</keyword>
<dbReference type="InterPro" id="IPR045687">
    <property type="entry name" value="PIGG/GPI7_C"/>
</dbReference>
<dbReference type="Proteomes" id="UP000016922">
    <property type="component" value="Unassembled WGS sequence"/>
</dbReference>
<evidence type="ECO:0000256" key="11">
    <source>
        <dbReference type="ARBA" id="ARBA00023180"/>
    </source>
</evidence>
<dbReference type="InterPro" id="IPR017850">
    <property type="entry name" value="Alkaline_phosphatase_core_sf"/>
</dbReference>